<proteinExistence type="predicted"/>
<dbReference type="EMBL" id="KK935452">
    <property type="protein sequence ID" value="KFQ46940.1"/>
    <property type="molecule type" value="Genomic_DNA"/>
</dbReference>
<dbReference type="Proteomes" id="UP000053840">
    <property type="component" value="Unassembled WGS sequence"/>
</dbReference>
<name>A0A091RWH1_NESNO</name>
<dbReference type="SUPFAM" id="SSF64484">
    <property type="entry name" value="beta and beta-prime subunits of DNA dependent RNA-polymerase"/>
    <property type="match status" value="1"/>
</dbReference>
<dbReference type="AlphaFoldDB" id="A0A091RWH1"/>
<keyword evidence="1" id="KW-0240">DNA-directed RNA polymerase</keyword>
<gene>
    <name evidence="1" type="ORF">N333_06659</name>
</gene>
<organism evidence="1 2">
    <name type="scientific">Nestor notabilis</name>
    <name type="common">Kea</name>
    <dbReference type="NCBI Taxonomy" id="176057"/>
    <lineage>
        <taxon>Eukaryota</taxon>
        <taxon>Metazoa</taxon>
        <taxon>Chordata</taxon>
        <taxon>Craniata</taxon>
        <taxon>Vertebrata</taxon>
        <taxon>Euteleostomi</taxon>
        <taxon>Archelosauria</taxon>
        <taxon>Archosauria</taxon>
        <taxon>Dinosauria</taxon>
        <taxon>Saurischia</taxon>
        <taxon>Theropoda</taxon>
        <taxon>Coelurosauria</taxon>
        <taxon>Aves</taxon>
        <taxon>Neognathae</taxon>
        <taxon>Neoaves</taxon>
        <taxon>Telluraves</taxon>
        <taxon>Australaves</taxon>
        <taxon>Psittaciformes</taxon>
        <taxon>Psittacidae</taxon>
        <taxon>Nestor</taxon>
    </lineage>
</organism>
<evidence type="ECO:0000313" key="2">
    <source>
        <dbReference type="Proteomes" id="UP000053840"/>
    </source>
</evidence>
<keyword evidence="2" id="KW-1185">Reference proteome</keyword>
<keyword evidence="1" id="KW-0804">Transcription</keyword>
<feature type="non-terminal residue" evidence="1">
    <location>
        <position position="32"/>
    </location>
</feature>
<reference evidence="1 2" key="1">
    <citation type="submission" date="2014-04" db="EMBL/GenBank/DDBJ databases">
        <title>Genome evolution of avian class.</title>
        <authorList>
            <person name="Zhang G."/>
            <person name="Li C."/>
        </authorList>
    </citation>
    <scope>NUCLEOTIDE SEQUENCE [LARGE SCALE GENOMIC DNA]</scope>
    <source>
        <strain evidence="1">BGI_N333</strain>
    </source>
</reference>
<protein>
    <submittedName>
        <fullName evidence="1">DNA-directed RNA polymerase II subunit RPB1</fullName>
    </submittedName>
</protein>
<evidence type="ECO:0000313" key="1">
    <source>
        <dbReference type="EMBL" id="KFQ46940.1"/>
    </source>
</evidence>
<accession>A0A091RWH1</accession>
<sequence length="32" mass="3426">VTPPEWLVCTVLPVPPLAVRPAVVMQGSARNQ</sequence>
<feature type="non-terminal residue" evidence="1">
    <location>
        <position position="1"/>
    </location>
</feature>
<dbReference type="GO" id="GO:0000428">
    <property type="term" value="C:DNA-directed RNA polymerase complex"/>
    <property type="evidence" value="ECO:0007669"/>
    <property type="project" value="UniProtKB-KW"/>
</dbReference>